<dbReference type="SUPFAM" id="SSF47113">
    <property type="entry name" value="Histone-fold"/>
    <property type="match status" value="1"/>
</dbReference>
<evidence type="ECO:0000256" key="6">
    <source>
        <dbReference type="SAM" id="MobiDB-lite"/>
    </source>
</evidence>
<dbReference type="PROSITE" id="PS51119">
    <property type="entry name" value="TAFH"/>
    <property type="match status" value="1"/>
</dbReference>
<dbReference type="InterPro" id="IPR003894">
    <property type="entry name" value="TAFH_NHR1"/>
</dbReference>
<gene>
    <name evidence="8" type="ORF">CLUMA_CG019583</name>
</gene>
<dbReference type="PANTHER" id="PTHR15138">
    <property type="entry name" value="TRANSCRIPTION INITIATION FACTOR TFIID SUBUNIT 4"/>
    <property type="match status" value="1"/>
</dbReference>
<keyword evidence="5" id="KW-0539">Nucleus</keyword>
<comment type="subcellular location">
    <subcellularLocation>
        <location evidence="1">Nucleus</location>
    </subcellularLocation>
</comment>
<feature type="non-terminal residue" evidence="8">
    <location>
        <position position="791"/>
    </location>
</feature>
<dbReference type="Pfam" id="PF07531">
    <property type="entry name" value="TAFH"/>
    <property type="match status" value="1"/>
</dbReference>
<feature type="domain" description="TAFH" evidence="7">
    <location>
        <begin position="296"/>
        <end position="392"/>
    </location>
</feature>
<dbReference type="SMART" id="SM00549">
    <property type="entry name" value="TAFH"/>
    <property type="match status" value="1"/>
</dbReference>
<dbReference type="InterPro" id="IPR045144">
    <property type="entry name" value="TAF4"/>
</dbReference>
<dbReference type="GO" id="GO:0005669">
    <property type="term" value="C:transcription factor TFIID complex"/>
    <property type="evidence" value="ECO:0007669"/>
    <property type="project" value="InterPro"/>
</dbReference>
<evidence type="ECO:0000313" key="8">
    <source>
        <dbReference type="EMBL" id="CRL06912.1"/>
    </source>
</evidence>
<dbReference type="InterPro" id="IPR007900">
    <property type="entry name" value="TAF4_C"/>
</dbReference>
<dbReference type="EMBL" id="CVRI01000067">
    <property type="protein sequence ID" value="CRL06912.1"/>
    <property type="molecule type" value="Genomic_DNA"/>
</dbReference>
<dbReference type="AlphaFoldDB" id="A0A1J1J3G9"/>
<dbReference type="SUPFAM" id="SSF158553">
    <property type="entry name" value="TAFH domain-like"/>
    <property type="match status" value="1"/>
</dbReference>
<dbReference type="GO" id="GO:0003677">
    <property type="term" value="F:DNA binding"/>
    <property type="evidence" value="ECO:0007669"/>
    <property type="project" value="TreeGrafter"/>
</dbReference>
<dbReference type="PANTHER" id="PTHR15138:SF14">
    <property type="entry name" value="TRANSCRIPTION INITIATION FACTOR TFIID SUBUNIT 4"/>
    <property type="match status" value="1"/>
</dbReference>
<evidence type="ECO:0000256" key="5">
    <source>
        <dbReference type="ARBA" id="ARBA00023242"/>
    </source>
</evidence>
<evidence type="ECO:0000256" key="3">
    <source>
        <dbReference type="ARBA" id="ARBA00023015"/>
    </source>
</evidence>
<reference evidence="8 9" key="1">
    <citation type="submission" date="2015-04" db="EMBL/GenBank/DDBJ databases">
        <authorList>
            <person name="Syromyatnikov M.Y."/>
            <person name="Popov V.N."/>
        </authorList>
    </citation>
    <scope>NUCLEOTIDE SEQUENCE [LARGE SCALE GENOMIC DNA]</scope>
</reference>
<evidence type="ECO:0000256" key="2">
    <source>
        <dbReference type="ARBA" id="ARBA00006178"/>
    </source>
</evidence>
<comment type="similarity">
    <text evidence="2">Belongs to the TAF4 family.</text>
</comment>
<dbReference type="Gene3D" id="1.10.20.10">
    <property type="entry name" value="Histone, subunit A"/>
    <property type="match status" value="1"/>
</dbReference>
<name>A0A1J1J3G9_9DIPT</name>
<dbReference type="Proteomes" id="UP000183832">
    <property type="component" value="Unassembled WGS sequence"/>
</dbReference>
<evidence type="ECO:0000259" key="7">
    <source>
        <dbReference type="PROSITE" id="PS51119"/>
    </source>
</evidence>
<dbReference type="GO" id="GO:0046982">
    <property type="term" value="F:protein heterodimerization activity"/>
    <property type="evidence" value="ECO:0007669"/>
    <property type="project" value="InterPro"/>
</dbReference>
<protein>
    <submittedName>
        <fullName evidence="8">CLUMA_CG019583, isoform B</fullName>
    </submittedName>
</protein>
<dbReference type="FunFam" id="1.10.20.10:FF:000015">
    <property type="entry name" value="Transcription initiation factor TFIID subunit 4B"/>
    <property type="match status" value="1"/>
</dbReference>
<dbReference type="OrthoDB" id="21060at2759"/>
<keyword evidence="4" id="KW-0804">Transcription</keyword>
<keyword evidence="3" id="KW-0805">Transcription regulation</keyword>
<accession>A0A1J1J3G9</accession>
<sequence length="791" mass="85773">MPKNEPVKLVYPSSNNNNNNAQSSTIVTMNNNRVTFSSAPVQNGTITLSPMTANQISQQSGQQQQTIMQGANIKLAGQTSGGQQAPTLIFKNTNSSSPGTFVTSTPVTMSKTNNQATGSNIVALPSNLLVNIRPQTGVQTVQKPGVGPQRVVINQQIRPQNNTITLQNLPQSMQGNTILLKQDNGSYQLLRIAAAQPGAQVTPGLTPTGGSTIRLQTVPASIASNNTVYVTTSSAPNNQQQQQPQILTTQTTPIVSVSQVPALTTTHQVQSQSQPTAVVGQQTGGATVTQSPTQRNDNAKEKCRKFLTNLIDLSKREPAQVELNVKTLIQELVDANVGPEDFCKKLENLLNAAPQPCLVGFLKRSLPLLRQSLVTKETIIEGINPPSPTVAFSGITAQIPAQIRPIGQTVMSTGNIGQTQIRMVQPGTPRIGQTTIRPTTPQIVRTATPNIRPLTTIRGQTTIVQTNNQIPALHPVSGATIISSGGQGSGAKTKDKKTLASVVAATAASGSGSAFYPSTFGDDDINDVAAMGGVNLAEESQRILGSTEFVGTQIRSCKDEVLLNLPLLQQRIRQQMARHGLDEPSSDVAVLISHAAQERLKNIIEKLAVIAEHRIDILKIDPRYEITSDVRGQIKFLEELDKAEQKRHEEVEREILLRAAKSRSKTEDPEQAKLKAKAKEMQRAEMEELRHREANNTALQAIGPRKKPKMDPDASTVTTPSSGVIGGTPTGIKTPAQPRPRIKRVNMRDMIFYMEQEKDSCRSTMLYKAYLKFLAYKQFLSLNEKKPCYIH</sequence>
<dbReference type="GO" id="GO:0016251">
    <property type="term" value="F:RNA polymerase II general transcription initiation factor activity"/>
    <property type="evidence" value="ECO:0007669"/>
    <property type="project" value="TreeGrafter"/>
</dbReference>
<proteinExistence type="inferred from homology"/>
<dbReference type="Pfam" id="PF05236">
    <property type="entry name" value="TAF4"/>
    <property type="match status" value="1"/>
</dbReference>
<dbReference type="GO" id="GO:0006367">
    <property type="term" value="P:transcription initiation at RNA polymerase II promoter"/>
    <property type="evidence" value="ECO:0007669"/>
    <property type="project" value="TreeGrafter"/>
</dbReference>
<dbReference type="CDD" id="cd08045">
    <property type="entry name" value="HFD_TAF4"/>
    <property type="match status" value="1"/>
</dbReference>
<evidence type="ECO:0000256" key="1">
    <source>
        <dbReference type="ARBA" id="ARBA00004123"/>
    </source>
</evidence>
<dbReference type="InterPro" id="IPR037249">
    <property type="entry name" value="TAFH/NHR1_dom_sf"/>
</dbReference>
<dbReference type="InterPro" id="IPR009072">
    <property type="entry name" value="Histone-fold"/>
</dbReference>
<feature type="region of interest" description="Disordered" evidence="6">
    <location>
        <begin position="703"/>
        <end position="737"/>
    </location>
</feature>
<evidence type="ECO:0000313" key="9">
    <source>
        <dbReference type="Proteomes" id="UP000183832"/>
    </source>
</evidence>
<evidence type="ECO:0000256" key="4">
    <source>
        <dbReference type="ARBA" id="ARBA00023163"/>
    </source>
</evidence>
<dbReference type="Gene3D" id="1.20.120.1110">
    <property type="entry name" value="TAFH/NHR1 domain"/>
    <property type="match status" value="1"/>
</dbReference>
<organism evidence="8 9">
    <name type="scientific">Clunio marinus</name>
    <dbReference type="NCBI Taxonomy" id="568069"/>
    <lineage>
        <taxon>Eukaryota</taxon>
        <taxon>Metazoa</taxon>
        <taxon>Ecdysozoa</taxon>
        <taxon>Arthropoda</taxon>
        <taxon>Hexapoda</taxon>
        <taxon>Insecta</taxon>
        <taxon>Pterygota</taxon>
        <taxon>Neoptera</taxon>
        <taxon>Endopterygota</taxon>
        <taxon>Diptera</taxon>
        <taxon>Nematocera</taxon>
        <taxon>Chironomoidea</taxon>
        <taxon>Chironomidae</taxon>
        <taxon>Clunio</taxon>
    </lineage>
</organism>
<keyword evidence="9" id="KW-1185">Reference proteome</keyword>